<evidence type="ECO:0000256" key="1">
    <source>
        <dbReference type="ARBA" id="ARBA00022723"/>
    </source>
</evidence>
<evidence type="ECO:0000313" key="3">
    <source>
        <dbReference type="EMBL" id="MFC7070036.1"/>
    </source>
</evidence>
<dbReference type="GO" id="GO:0046872">
    <property type="term" value="F:metal ion binding"/>
    <property type="evidence" value="ECO:0007669"/>
    <property type="project" value="UniProtKB-KW"/>
</dbReference>
<dbReference type="AlphaFoldDB" id="A0ABD5WFC4"/>
<accession>A0ABD5WFC4</accession>
<evidence type="ECO:0000313" key="4">
    <source>
        <dbReference type="Proteomes" id="UP001596461"/>
    </source>
</evidence>
<keyword evidence="4" id="KW-1185">Reference proteome</keyword>
<proteinExistence type="predicted"/>
<organism evidence="3 4">
    <name type="scientific">Halobaculum lipolyticum</name>
    <dbReference type="NCBI Taxonomy" id="3032001"/>
    <lineage>
        <taxon>Archaea</taxon>
        <taxon>Methanobacteriati</taxon>
        <taxon>Methanobacteriota</taxon>
        <taxon>Stenosarchaea group</taxon>
        <taxon>Halobacteria</taxon>
        <taxon>Halobacteriales</taxon>
        <taxon>Haloferacaceae</taxon>
        <taxon>Halobaculum</taxon>
    </lineage>
</organism>
<dbReference type="PANTHER" id="PTHR35848">
    <property type="entry name" value="OXALATE-BINDING PROTEIN"/>
    <property type="match status" value="1"/>
</dbReference>
<dbReference type="Pfam" id="PF07883">
    <property type="entry name" value="Cupin_2"/>
    <property type="match status" value="1"/>
</dbReference>
<name>A0ABD5WFC4_9EURY</name>
<gene>
    <name evidence="3" type="ORF">ACFQL9_10310</name>
</gene>
<dbReference type="Proteomes" id="UP001596461">
    <property type="component" value="Unassembled WGS sequence"/>
</dbReference>
<protein>
    <submittedName>
        <fullName evidence="3">Cupin domain-containing protein</fullName>
    </submittedName>
</protein>
<dbReference type="EMBL" id="JBHTAH010000007">
    <property type="protein sequence ID" value="MFC7070036.1"/>
    <property type="molecule type" value="Genomic_DNA"/>
</dbReference>
<dbReference type="GeneID" id="81124846"/>
<dbReference type="SUPFAM" id="SSF51182">
    <property type="entry name" value="RmlC-like cupins"/>
    <property type="match status" value="1"/>
</dbReference>
<dbReference type="InterPro" id="IPR013096">
    <property type="entry name" value="Cupin_2"/>
</dbReference>
<dbReference type="InterPro" id="IPR011051">
    <property type="entry name" value="RmlC_Cupin_sf"/>
</dbReference>
<dbReference type="InterPro" id="IPR051610">
    <property type="entry name" value="GPI/OXD"/>
</dbReference>
<comment type="caution">
    <text evidence="3">The sequence shown here is derived from an EMBL/GenBank/DDBJ whole genome shotgun (WGS) entry which is preliminary data.</text>
</comment>
<feature type="domain" description="Cupin type-2" evidence="2">
    <location>
        <begin position="36"/>
        <end position="97"/>
    </location>
</feature>
<keyword evidence="1" id="KW-0479">Metal-binding</keyword>
<reference evidence="3 4" key="1">
    <citation type="journal article" date="2019" name="Int. J. Syst. Evol. Microbiol.">
        <title>The Global Catalogue of Microorganisms (GCM) 10K type strain sequencing project: providing services to taxonomists for standard genome sequencing and annotation.</title>
        <authorList>
            <consortium name="The Broad Institute Genomics Platform"/>
            <consortium name="The Broad Institute Genome Sequencing Center for Infectious Disease"/>
            <person name="Wu L."/>
            <person name="Ma J."/>
        </authorList>
    </citation>
    <scope>NUCLEOTIDE SEQUENCE [LARGE SCALE GENOMIC DNA]</scope>
    <source>
        <strain evidence="3 4">DT31</strain>
    </source>
</reference>
<dbReference type="RefSeq" id="WP_284032946.1">
    <property type="nucleotide sequence ID" value="NZ_CP126154.1"/>
</dbReference>
<evidence type="ECO:0000259" key="2">
    <source>
        <dbReference type="Pfam" id="PF07883"/>
    </source>
</evidence>
<dbReference type="PANTHER" id="PTHR35848:SF9">
    <property type="entry name" value="SLL1358 PROTEIN"/>
    <property type="match status" value="1"/>
</dbReference>
<dbReference type="Gene3D" id="2.60.120.10">
    <property type="entry name" value="Jelly Rolls"/>
    <property type="match status" value="1"/>
</dbReference>
<dbReference type="InterPro" id="IPR014710">
    <property type="entry name" value="RmlC-like_jellyroll"/>
</dbReference>
<sequence length="106" mass="11523">MSYTTVNYRDVDAVGGGLHFLREPLECENLGVTVIDCEPGWVGKEHDHAELGHEEVYLLVEGEATAVVDGDRVPMTPGDAIRVSPEATRRLHNGDTHSRFVLAGAP</sequence>